<organism evidence="2 3">
    <name type="scientific">Vagococcus allomyrinae</name>
    <dbReference type="NCBI Taxonomy" id="2794353"/>
    <lineage>
        <taxon>Bacteria</taxon>
        <taxon>Bacillati</taxon>
        <taxon>Bacillota</taxon>
        <taxon>Bacilli</taxon>
        <taxon>Lactobacillales</taxon>
        <taxon>Enterococcaceae</taxon>
        <taxon>Vagococcus</taxon>
    </lineage>
</organism>
<dbReference type="PANTHER" id="PTHR18964:SF165">
    <property type="entry name" value="BETA-GLUCOSIDE KINASE"/>
    <property type="match status" value="1"/>
</dbReference>
<evidence type="ECO:0000256" key="1">
    <source>
        <dbReference type="ARBA" id="ARBA00006479"/>
    </source>
</evidence>
<protein>
    <submittedName>
        <fullName evidence="2">ROK family protein</fullName>
    </submittedName>
</protein>
<proteinExistence type="inferred from homology"/>
<dbReference type="SUPFAM" id="SSF53067">
    <property type="entry name" value="Actin-like ATPase domain"/>
    <property type="match status" value="1"/>
</dbReference>
<comment type="caution">
    <text evidence="2">The sequence shown here is derived from an EMBL/GenBank/DDBJ whole genome shotgun (WGS) entry which is preliminary data.</text>
</comment>
<dbReference type="InterPro" id="IPR043129">
    <property type="entry name" value="ATPase_NBD"/>
</dbReference>
<evidence type="ECO:0000313" key="3">
    <source>
        <dbReference type="Proteomes" id="UP000674938"/>
    </source>
</evidence>
<dbReference type="Proteomes" id="UP000674938">
    <property type="component" value="Unassembled WGS sequence"/>
</dbReference>
<dbReference type="Pfam" id="PF00480">
    <property type="entry name" value="ROK"/>
    <property type="match status" value="1"/>
</dbReference>
<comment type="similarity">
    <text evidence="1">Belongs to the ROK (NagC/XylR) family.</text>
</comment>
<gene>
    <name evidence="2" type="ORF">I6N95_21505</name>
</gene>
<name>A0A940PFF5_9ENTE</name>
<dbReference type="Gene3D" id="3.30.420.40">
    <property type="match status" value="2"/>
</dbReference>
<accession>A0A940PFF5</accession>
<dbReference type="EMBL" id="JAEEGA010000017">
    <property type="protein sequence ID" value="MBP1043607.1"/>
    <property type="molecule type" value="Genomic_DNA"/>
</dbReference>
<dbReference type="AlphaFoldDB" id="A0A940PFF5"/>
<dbReference type="PANTHER" id="PTHR18964">
    <property type="entry name" value="ROK (REPRESSOR, ORF, KINASE) FAMILY"/>
    <property type="match status" value="1"/>
</dbReference>
<dbReference type="CDD" id="cd24068">
    <property type="entry name" value="ASKHA_NBD_ROK_FnNanK-like"/>
    <property type="match status" value="1"/>
</dbReference>
<keyword evidence="3" id="KW-1185">Reference proteome</keyword>
<dbReference type="InterPro" id="IPR000600">
    <property type="entry name" value="ROK"/>
</dbReference>
<sequence>MAVAILCFDIGGTSIKHGLYSQEGQLIASYPSVPTNADQQGIIQTVQELIRTVKGFSDIEGIAISSAGVIDSDRGSVIYSGYTIPNYTGTAFKDVLESEFGVPCEVENDVNAACLAELWRGAGQGYRSIVCLTIGTGVGGAVMIDGQLVKGVGLTAGEVGYMSVGDHYFQDVASTTFLVNRANQLSEQSVNDGREVFEWAKKADGGCVQAIAELVDHLASGLVNIIYLLNPEIIILGGGIMSQKSYLNDKLVESVSEKLISPLFDKSIITFAENQNNAGMLGALYHFNQRHSR</sequence>
<dbReference type="RefSeq" id="WP_209531412.1">
    <property type="nucleotide sequence ID" value="NZ_JAEEGA010000017.1"/>
</dbReference>
<evidence type="ECO:0000313" key="2">
    <source>
        <dbReference type="EMBL" id="MBP1043607.1"/>
    </source>
</evidence>
<reference evidence="2" key="1">
    <citation type="submission" date="2020-12" db="EMBL/GenBank/DDBJ databases">
        <title>Vagococcus allomyrinae sp. nov. and Enterococcus lavae sp. nov., isolated from the larvae of Allomyrina dichotoma.</title>
        <authorList>
            <person name="Lee S.D."/>
        </authorList>
    </citation>
    <scope>NUCLEOTIDE SEQUENCE</scope>
    <source>
        <strain evidence="2">BWB3-3</strain>
    </source>
</reference>